<reference evidence="1" key="1">
    <citation type="submission" date="2016-03" db="EMBL/GenBank/DDBJ databases">
        <title>Updated assembly of Pseudogymnoascus destructans, the fungus causing white-nose syndrome of bats.</title>
        <authorList>
            <person name="Palmer J.M."/>
            <person name="Drees K.P."/>
            <person name="Foster J.T."/>
            <person name="Lindner D.L."/>
        </authorList>
    </citation>
    <scope>NUCLEOTIDE SEQUENCE [LARGE SCALE GENOMIC DNA]</scope>
    <source>
        <strain evidence="1">20631-21</strain>
    </source>
</reference>
<dbReference type="GeneID" id="36290097"/>
<name>A0A177A6Z2_9PEZI</name>
<dbReference type="EMBL" id="KV441402">
    <property type="protein sequence ID" value="OAF56804.1"/>
    <property type="molecule type" value="Genomic_DNA"/>
</dbReference>
<organism evidence="1">
    <name type="scientific">Pseudogymnoascus destructans</name>
    <dbReference type="NCBI Taxonomy" id="655981"/>
    <lineage>
        <taxon>Eukaryota</taxon>
        <taxon>Fungi</taxon>
        <taxon>Dikarya</taxon>
        <taxon>Ascomycota</taxon>
        <taxon>Pezizomycotina</taxon>
        <taxon>Leotiomycetes</taxon>
        <taxon>Thelebolales</taxon>
        <taxon>Thelebolaceae</taxon>
        <taxon>Pseudogymnoascus</taxon>
    </lineage>
</organism>
<proteinExistence type="predicted"/>
<dbReference type="AlphaFoldDB" id="A0A177A6Z2"/>
<dbReference type="RefSeq" id="XP_024322095.1">
    <property type="nucleotide sequence ID" value="XM_024470627.1"/>
</dbReference>
<protein>
    <submittedName>
        <fullName evidence="1">Uncharacterized protein</fullName>
    </submittedName>
</protein>
<gene>
    <name evidence="1" type="ORF">VC83_07047</name>
</gene>
<accession>A0A177A6Z2</accession>
<evidence type="ECO:0000313" key="1">
    <source>
        <dbReference type="EMBL" id="OAF56804.1"/>
    </source>
</evidence>
<sequence>MWSIFVIACSSMIPNSTNRLVLCHSDGLINSLTTLHEATLEIKGFPLPMAEFGQIKVTKGMSMSPDVEISGSMKMEKELSEKLERLDRLNGEVMRGFQWWGYKSK</sequence>
<dbReference type="Proteomes" id="UP000077154">
    <property type="component" value="Unassembled WGS sequence"/>
</dbReference>